<evidence type="ECO:0000313" key="1">
    <source>
        <dbReference type="EMBL" id="KAI5683561.1"/>
    </source>
</evidence>
<comment type="caution">
    <text evidence="1">The sequence shown here is derived from an EMBL/GenBank/DDBJ whole genome shotgun (WGS) entry which is preliminary data.</text>
</comment>
<sequence length="831" mass="94112">MLLLKTTKLLPKTSLKPRRLHHFSPRPPPPPPPPDPNSITNLILETDQQTLSRTLHNLTEWTPDLVHTLLIRLWNHGPKALEFFNILDCRLTYPLSATAFDYAIDTAARMHDYKTLWTLVARMGERKLGPSPRTFAIITERYVSCGKSDKAVKVFSSMHKHGCPQDLSSFDSFLDVLCNAKRVEMAYKLLKIFRGKFMAALEILKEMVERGLSPTLITYNIMLNGFFRVEQLNEAWKFFLEMKRRKCEIDVVTYTTMVHGFGVKGEVERARKVFDEMIGAGVLPSVATSNALVQVLCKKDDLENAILMFNEMLRKGYIPNVTTYTVIVRGRCNDDNRCEANVQTYNVIIRYYCDAGEIEKGLEVFEKIGEKKSDDLLVAGKLLVEMIGRGFLPRKFIFNHVLNGLLLTDGMRVIAFSFVQGHSHHFRLFPALGRMVRIEILDKAPNFGNSWVIEQACEPSDGRSLVDSGIAELVSSFLSLYDREGVETIGLDDAAARLGVERRRIYDIVNVLESVGVLARKAKNRYTWKGFGAIPSALQTLKDEGFKNNCSGDDGHSSARNSDDEEDDRYSNATYSSQNDKQNPDPGQKPPGSSKFDNRKEKSLALLTQNFVKLFICMDMDMISLDDAAKILLKNGKDPSMTRSKVRRLYDIANVLASMKFIEKTHHPDTRKPAFRWLGIKGKSEICADPMALHVSKKRAFGTELTNTMIKRSKVITKLDGDLGQASKAQFQPQIKCEPMEDEVPRSKFQVDAKTGVKSYQFGPFAPVNVSTLGVSEDNKAKSSHNWESLATTYRPQYHNQALRDLFDHYVEAWKSWYVEVAEKNPVKLIS</sequence>
<proteinExistence type="predicted"/>
<organism evidence="1 2">
    <name type="scientific">Catharanthus roseus</name>
    <name type="common">Madagascar periwinkle</name>
    <name type="synonym">Vinca rosea</name>
    <dbReference type="NCBI Taxonomy" id="4058"/>
    <lineage>
        <taxon>Eukaryota</taxon>
        <taxon>Viridiplantae</taxon>
        <taxon>Streptophyta</taxon>
        <taxon>Embryophyta</taxon>
        <taxon>Tracheophyta</taxon>
        <taxon>Spermatophyta</taxon>
        <taxon>Magnoliopsida</taxon>
        <taxon>eudicotyledons</taxon>
        <taxon>Gunneridae</taxon>
        <taxon>Pentapetalae</taxon>
        <taxon>asterids</taxon>
        <taxon>lamiids</taxon>
        <taxon>Gentianales</taxon>
        <taxon>Apocynaceae</taxon>
        <taxon>Rauvolfioideae</taxon>
        <taxon>Vinceae</taxon>
        <taxon>Catharanthinae</taxon>
        <taxon>Catharanthus</taxon>
    </lineage>
</organism>
<reference evidence="2" key="1">
    <citation type="journal article" date="2023" name="Nat. Plants">
        <title>Single-cell RNA sequencing provides a high-resolution roadmap for understanding the multicellular compartmentation of specialized metabolism.</title>
        <authorList>
            <person name="Sun S."/>
            <person name="Shen X."/>
            <person name="Li Y."/>
            <person name="Li Y."/>
            <person name="Wang S."/>
            <person name="Li R."/>
            <person name="Zhang H."/>
            <person name="Shen G."/>
            <person name="Guo B."/>
            <person name="Wei J."/>
            <person name="Xu J."/>
            <person name="St-Pierre B."/>
            <person name="Chen S."/>
            <person name="Sun C."/>
        </authorList>
    </citation>
    <scope>NUCLEOTIDE SEQUENCE [LARGE SCALE GENOMIC DNA]</scope>
</reference>
<keyword evidence="2" id="KW-1185">Reference proteome</keyword>
<gene>
    <name evidence="1" type="ORF">M9H77_04789</name>
</gene>
<accession>A0ACC0CFN2</accession>
<evidence type="ECO:0000313" key="2">
    <source>
        <dbReference type="Proteomes" id="UP001060085"/>
    </source>
</evidence>
<name>A0ACC0CFN2_CATRO</name>
<dbReference type="Proteomes" id="UP001060085">
    <property type="component" value="Linkage Group LG01"/>
</dbReference>
<protein>
    <submittedName>
        <fullName evidence="1">Uncharacterized protein</fullName>
    </submittedName>
</protein>
<dbReference type="EMBL" id="CM044701">
    <property type="protein sequence ID" value="KAI5683561.1"/>
    <property type="molecule type" value="Genomic_DNA"/>
</dbReference>